<dbReference type="EMBL" id="CM046122">
    <property type="protein sequence ID" value="KAI8423865.1"/>
    <property type="molecule type" value="Genomic_DNA"/>
</dbReference>
<protein>
    <submittedName>
        <fullName evidence="1">Uncharacterized protein</fullName>
    </submittedName>
</protein>
<dbReference type="Proteomes" id="UP001064048">
    <property type="component" value="Chromosome 22"/>
</dbReference>
<proteinExistence type="predicted"/>
<reference evidence="1 2" key="1">
    <citation type="journal article" date="2022" name="Genome Biol. Evol.">
        <title>The Spruce Budworm Genome: Reconstructing the Evolutionary History of Antifreeze Proteins.</title>
        <authorList>
            <person name="Beliveau C."/>
            <person name="Gagne P."/>
            <person name="Picq S."/>
            <person name="Vernygora O."/>
            <person name="Keeling C.I."/>
            <person name="Pinkney K."/>
            <person name="Doucet D."/>
            <person name="Wen F."/>
            <person name="Johnston J.S."/>
            <person name="Maaroufi H."/>
            <person name="Boyle B."/>
            <person name="Laroche J."/>
            <person name="Dewar K."/>
            <person name="Juretic N."/>
            <person name="Blackburn G."/>
            <person name="Nisole A."/>
            <person name="Brunet B."/>
            <person name="Brandao M."/>
            <person name="Lumley L."/>
            <person name="Duan J."/>
            <person name="Quan G."/>
            <person name="Lucarotti C.J."/>
            <person name="Roe A.D."/>
            <person name="Sperling F.A.H."/>
            <person name="Levesque R.C."/>
            <person name="Cusson M."/>
        </authorList>
    </citation>
    <scope>NUCLEOTIDE SEQUENCE [LARGE SCALE GENOMIC DNA]</scope>
    <source>
        <strain evidence="1">Glfc:IPQL:Cfum</strain>
    </source>
</reference>
<accession>A0ACC0JJ28</accession>
<sequence>MTNAETRVMIRRSNDGRIDKFYKTQILAALAVSLGPFAAGLSKGYMSPAIASLQDGKHNGGFTVNDQQASWIASLSLLGDLGGDKVFQAMHLKICDSFIYRAAPFQSLLREIFPTLAWDVTCAPLRRRRAEQRGDYERREDSYFEHETTKSRFMDHQDDFLGKIVWWFPFVFYAAELQYTAIKIAHRYLERDSANFGFVERCHTLLM</sequence>
<organism evidence="1 2">
    <name type="scientific">Choristoneura fumiferana</name>
    <name type="common">Spruce budworm moth</name>
    <name type="synonym">Archips fumiferana</name>
    <dbReference type="NCBI Taxonomy" id="7141"/>
    <lineage>
        <taxon>Eukaryota</taxon>
        <taxon>Metazoa</taxon>
        <taxon>Ecdysozoa</taxon>
        <taxon>Arthropoda</taxon>
        <taxon>Hexapoda</taxon>
        <taxon>Insecta</taxon>
        <taxon>Pterygota</taxon>
        <taxon>Neoptera</taxon>
        <taxon>Endopterygota</taxon>
        <taxon>Lepidoptera</taxon>
        <taxon>Glossata</taxon>
        <taxon>Ditrysia</taxon>
        <taxon>Tortricoidea</taxon>
        <taxon>Tortricidae</taxon>
        <taxon>Tortricinae</taxon>
        <taxon>Choristoneura</taxon>
    </lineage>
</organism>
<name>A0ACC0JJ28_CHOFU</name>
<comment type="caution">
    <text evidence="1">The sequence shown here is derived from an EMBL/GenBank/DDBJ whole genome shotgun (WGS) entry which is preliminary data.</text>
</comment>
<keyword evidence="2" id="KW-1185">Reference proteome</keyword>
<gene>
    <name evidence="1" type="ORF">MSG28_012866</name>
</gene>
<evidence type="ECO:0000313" key="2">
    <source>
        <dbReference type="Proteomes" id="UP001064048"/>
    </source>
</evidence>
<evidence type="ECO:0000313" key="1">
    <source>
        <dbReference type="EMBL" id="KAI8423865.1"/>
    </source>
</evidence>